<evidence type="ECO:0000256" key="1">
    <source>
        <dbReference type="ARBA" id="ARBA00023002"/>
    </source>
</evidence>
<dbReference type="Gene3D" id="3.50.50.60">
    <property type="entry name" value="FAD/NAD(P)-binding domain"/>
    <property type="match status" value="1"/>
</dbReference>
<keyword evidence="1" id="KW-0560">Oxidoreductase</keyword>
<dbReference type="NCBIfam" id="NF005243">
    <property type="entry name" value="PRK06753.1"/>
    <property type="match status" value="1"/>
</dbReference>
<dbReference type="Pfam" id="PF01494">
    <property type="entry name" value="FAD_binding_3"/>
    <property type="match status" value="1"/>
</dbReference>
<dbReference type="InterPro" id="IPR050493">
    <property type="entry name" value="FAD-dep_Monooxygenase_BioMet"/>
</dbReference>
<dbReference type="GO" id="GO:0004497">
    <property type="term" value="F:monooxygenase activity"/>
    <property type="evidence" value="ECO:0007669"/>
    <property type="project" value="UniProtKB-KW"/>
</dbReference>
<dbReference type="GO" id="GO:0071949">
    <property type="term" value="F:FAD binding"/>
    <property type="evidence" value="ECO:0007669"/>
    <property type="project" value="InterPro"/>
</dbReference>
<organism evidence="4 5">
    <name type="scientific">Kurthia sibirica</name>
    <dbReference type="NCBI Taxonomy" id="202750"/>
    <lineage>
        <taxon>Bacteria</taxon>
        <taxon>Bacillati</taxon>
        <taxon>Bacillota</taxon>
        <taxon>Bacilli</taxon>
        <taxon>Bacillales</taxon>
        <taxon>Caryophanaceae</taxon>
        <taxon>Kurthia</taxon>
    </lineage>
</organism>
<accession>A0A2U3AQA2</accession>
<feature type="domain" description="FAD-binding" evidence="3">
    <location>
        <begin position="5"/>
        <end position="337"/>
    </location>
</feature>
<protein>
    <submittedName>
        <fullName evidence="4">Monooxygenase</fullName>
    </submittedName>
</protein>
<keyword evidence="2 4" id="KW-0503">Monooxygenase</keyword>
<dbReference type="Proteomes" id="UP000245938">
    <property type="component" value="Unassembled WGS sequence"/>
</dbReference>
<reference evidence="4 5" key="1">
    <citation type="submission" date="2018-05" db="EMBL/GenBank/DDBJ databases">
        <title>Kurthia sibirica genome sequence.</title>
        <authorList>
            <person name="Maclea K.S."/>
            <person name="Goen A.E."/>
        </authorList>
    </citation>
    <scope>NUCLEOTIDE SEQUENCE [LARGE SCALE GENOMIC DNA]</scope>
    <source>
        <strain evidence="4 5">ATCC 49154</strain>
    </source>
</reference>
<gene>
    <name evidence="4" type="ORF">DEX24_02710</name>
</gene>
<dbReference type="AlphaFoldDB" id="A0A2U3AQA2"/>
<dbReference type="PRINTS" id="PR00420">
    <property type="entry name" value="RNGMNOXGNASE"/>
</dbReference>
<evidence type="ECO:0000313" key="5">
    <source>
        <dbReference type="Proteomes" id="UP000245938"/>
    </source>
</evidence>
<name>A0A2U3AQA2_9BACL</name>
<dbReference type="InterPro" id="IPR036188">
    <property type="entry name" value="FAD/NAD-bd_sf"/>
</dbReference>
<keyword evidence="5" id="KW-1185">Reference proteome</keyword>
<evidence type="ECO:0000256" key="2">
    <source>
        <dbReference type="ARBA" id="ARBA00023033"/>
    </source>
</evidence>
<evidence type="ECO:0000313" key="4">
    <source>
        <dbReference type="EMBL" id="PWI26686.1"/>
    </source>
</evidence>
<dbReference type="InterPro" id="IPR002938">
    <property type="entry name" value="FAD-bd"/>
</dbReference>
<evidence type="ECO:0000259" key="3">
    <source>
        <dbReference type="Pfam" id="PF01494"/>
    </source>
</evidence>
<dbReference type="SUPFAM" id="SSF54373">
    <property type="entry name" value="FAD-linked reductases, C-terminal domain"/>
    <property type="match status" value="1"/>
</dbReference>
<comment type="caution">
    <text evidence="4">The sequence shown here is derived from an EMBL/GenBank/DDBJ whole genome shotgun (WGS) entry which is preliminary data.</text>
</comment>
<dbReference type="OrthoDB" id="9766816at2"/>
<dbReference type="PANTHER" id="PTHR13789:SF309">
    <property type="entry name" value="PUTATIVE (AFU_ORTHOLOGUE AFUA_6G14510)-RELATED"/>
    <property type="match status" value="1"/>
</dbReference>
<dbReference type="SUPFAM" id="SSF51905">
    <property type="entry name" value="FAD/NAD(P)-binding domain"/>
    <property type="match status" value="1"/>
</dbReference>
<sequence>MLSMHIAIVGGGIGGLCTAVALAQQNINVTVFESAASFKPIGAGIGIGSNAMQALVELGVGAQLTTNGTVLKTQIFKDATGKILNTIDFSKLQTLYGQMNITIQRADLHRILFEKLPVGCIKFNKKCVKITQLEHSCILYFSDGSHTISDYIIAADGIHSTIRQQLLPSSITRYAGYTCWRGIADNKDFIAPDTSTELWHASGRFGYAPLSHDKIYWFACVNAQPHDEFLKRLEKEQIASIFHQFPNVVKQIILATPPNTILHHDLYDLKPLKTFHYTRVLLLGDAAHATTPNMGQGAGQAIEDALCFAQLLQRSTSFDEAAQQYDQQRVRKTARVTRLSRQIGQAAQWTNPIATATRDFLFPFTPSSLLLKRLKFLYKR</sequence>
<dbReference type="EMBL" id="QFVR01000002">
    <property type="protein sequence ID" value="PWI26686.1"/>
    <property type="molecule type" value="Genomic_DNA"/>
</dbReference>
<dbReference type="PANTHER" id="PTHR13789">
    <property type="entry name" value="MONOOXYGENASE"/>
    <property type="match status" value="1"/>
</dbReference>
<proteinExistence type="predicted"/>